<reference evidence="7 8" key="1">
    <citation type="journal article" date="2015" name="Nature">
        <title>rRNA introns, odd ribosomes, and small enigmatic genomes across a large radiation of phyla.</title>
        <authorList>
            <person name="Brown C.T."/>
            <person name="Hug L.A."/>
            <person name="Thomas B.C."/>
            <person name="Sharon I."/>
            <person name="Castelle C.J."/>
            <person name="Singh A."/>
            <person name="Wilkins M.J."/>
            <person name="Williams K.H."/>
            <person name="Banfield J.F."/>
        </authorList>
    </citation>
    <scope>NUCLEOTIDE SEQUENCE [LARGE SCALE GENOMIC DNA]</scope>
</reference>
<feature type="transmembrane region" description="Helical" evidence="5">
    <location>
        <begin position="175"/>
        <end position="195"/>
    </location>
</feature>
<feature type="transmembrane region" description="Helical" evidence="5">
    <location>
        <begin position="248"/>
        <end position="267"/>
    </location>
</feature>
<dbReference type="InterPro" id="IPR051533">
    <property type="entry name" value="WaaL-like"/>
</dbReference>
<sequence>MYLFLLVGLLILYAAIAWRDLRLAVFLLLACLPTYLLRLEVLVVPVTFLELMLGVIIIFWLRAWWQKKINHDFNWLKPWLLPLALLIIAGTIGVFVAPNTLAALGIFKAYLLEPIVFFVILFTTLKWHDDAEPALIFLGLGALFVASFAIVQKFTGWALPIPWDIEGRTTSLFPYPNAVGLYLGPIIVIGFITFWHSLQEKFYLKAWFWLITVGVSAVAVFFSQTEAAWVAIPSALLLSALFLRRTRLLAVVLIVLAMIVSLSVPTFKNKIFLGDYSGGVRIKQWEETFNLLKDQWLFGAGLSGYPTALGHYHNHQEIEIFQYPHNIFLNIWSELGLLGLLAFLMFIRQIFKNFRLAQKKDSSLFWLSFATSTALLEMFIHGLVDVPFFKNDLALLTAATLALLAWSATGPYAHKIIEQTKEE</sequence>
<keyword evidence="4 5" id="KW-0472">Membrane</keyword>
<dbReference type="Proteomes" id="UP000034154">
    <property type="component" value="Unassembled WGS sequence"/>
</dbReference>
<evidence type="ECO:0000256" key="5">
    <source>
        <dbReference type="SAM" id="Phobius"/>
    </source>
</evidence>
<feature type="transmembrane region" description="Helical" evidence="5">
    <location>
        <begin position="227"/>
        <end position="243"/>
    </location>
</feature>
<organism evidence="7 8">
    <name type="scientific">Candidatus Uhrbacteria bacterium GW2011_GWF2_44_350</name>
    <dbReference type="NCBI Taxonomy" id="1619000"/>
    <lineage>
        <taxon>Bacteria</taxon>
        <taxon>Candidatus Uhriibacteriota</taxon>
    </lineage>
</organism>
<feature type="transmembrane region" description="Helical" evidence="5">
    <location>
        <begin position="75"/>
        <end position="96"/>
    </location>
</feature>
<accession>A0A0G1JCI8</accession>
<dbReference type="Pfam" id="PF04932">
    <property type="entry name" value="Wzy_C"/>
    <property type="match status" value="1"/>
</dbReference>
<keyword evidence="3 5" id="KW-1133">Transmembrane helix</keyword>
<gene>
    <name evidence="7" type="ORF">UW63_C0063G0004</name>
</gene>
<evidence type="ECO:0000259" key="6">
    <source>
        <dbReference type="Pfam" id="PF04932"/>
    </source>
</evidence>
<evidence type="ECO:0000256" key="1">
    <source>
        <dbReference type="ARBA" id="ARBA00004141"/>
    </source>
</evidence>
<keyword evidence="2 5" id="KW-0812">Transmembrane</keyword>
<dbReference type="GO" id="GO:0016020">
    <property type="term" value="C:membrane"/>
    <property type="evidence" value="ECO:0007669"/>
    <property type="project" value="UniProtKB-SubCell"/>
</dbReference>
<comment type="subcellular location">
    <subcellularLocation>
        <location evidence="1">Membrane</location>
        <topology evidence="1">Multi-pass membrane protein</topology>
    </subcellularLocation>
</comment>
<feature type="transmembrane region" description="Helical" evidence="5">
    <location>
        <begin position="363"/>
        <end position="381"/>
    </location>
</feature>
<feature type="transmembrane region" description="Helical" evidence="5">
    <location>
        <begin position="134"/>
        <end position="155"/>
    </location>
</feature>
<comment type="caution">
    <text evidence="7">The sequence shown here is derived from an EMBL/GenBank/DDBJ whole genome shotgun (WGS) entry which is preliminary data.</text>
</comment>
<feature type="transmembrane region" description="Helical" evidence="5">
    <location>
        <begin position="202"/>
        <end position="221"/>
    </location>
</feature>
<dbReference type="EMBL" id="LCJB01000063">
    <property type="protein sequence ID" value="KKT69073.1"/>
    <property type="molecule type" value="Genomic_DNA"/>
</dbReference>
<evidence type="ECO:0000313" key="7">
    <source>
        <dbReference type="EMBL" id="KKT69073.1"/>
    </source>
</evidence>
<name>A0A0G1JCI8_9BACT</name>
<dbReference type="PANTHER" id="PTHR37422">
    <property type="entry name" value="TEICHURONIC ACID BIOSYNTHESIS PROTEIN TUAE"/>
    <property type="match status" value="1"/>
</dbReference>
<evidence type="ECO:0000313" key="8">
    <source>
        <dbReference type="Proteomes" id="UP000034154"/>
    </source>
</evidence>
<evidence type="ECO:0000256" key="3">
    <source>
        <dbReference type="ARBA" id="ARBA00022989"/>
    </source>
</evidence>
<feature type="transmembrane region" description="Helical" evidence="5">
    <location>
        <begin position="393"/>
        <end position="413"/>
    </location>
</feature>
<dbReference type="InterPro" id="IPR007016">
    <property type="entry name" value="O-antigen_ligase-rel_domated"/>
</dbReference>
<dbReference type="AlphaFoldDB" id="A0A0G1JCI8"/>
<evidence type="ECO:0000256" key="2">
    <source>
        <dbReference type="ARBA" id="ARBA00022692"/>
    </source>
</evidence>
<feature type="transmembrane region" description="Helical" evidence="5">
    <location>
        <begin position="102"/>
        <end position="122"/>
    </location>
</feature>
<evidence type="ECO:0000256" key="4">
    <source>
        <dbReference type="ARBA" id="ARBA00023136"/>
    </source>
</evidence>
<feature type="transmembrane region" description="Helical" evidence="5">
    <location>
        <begin position="331"/>
        <end position="351"/>
    </location>
</feature>
<protein>
    <submittedName>
        <fullName evidence="7">O-antigen polymerase</fullName>
    </submittedName>
</protein>
<feature type="domain" description="O-antigen ligase-related" evidence="6">
    <location>
        <begin position="213"/>
        <end position="344"/>
    </location>
</feature>
<proteinExistence type="predicted"/>
<dbReference type="PANTHER" id="PTHR37422:SF13">
    <property type="entry name" value="LIPOPOLYSACCHARIDE BIOSYNTHESIS PROTEIN PA4999-RELATED"/>
    <property type="match status" value="1"/>
</dbReference>
<feature type="transmembrane region" description="Helical" evidence="5">
    <location>
        <begin position="41"/>
        <end position="63"/>
    </location>
</feature>